<keyword evidence="3" id="KW-1185">Reference proteome</keyword>
<evidence type="ECO:0000313" key="3">
    <source>
        <dbReference type="Proteomes" id="UP001596031"/>
    </source>
</evidence>
<gene>
    <name evidence="2" type="ORF">ACFPOU_17540</name>
</gene>
<organism evidence="2 3">
    <name type="scientific">Massilia jejuensis</name>
    <dbReference type="NCBI Taxonomy" id="648894"/>
    <lineage>
        <taxon>Bacteria</taxon>
        <taxon>Pseudomonadati</taxon>
        <taxon>Pseudomonadota</taxon>
        <taxon>Betaproteobacteria</taxon>
        <taxon>Burkholderiales</taxon>
        <taxon>Oxalobacteraceae</taxon>
        <taxon>Telluria group</taxon>
        <taxon>Massilia</taxon>
    </lineage>
</organism>
<proteinExistence type="predicted"/>
<feature type="signal peptide" evidence="1">
    <location>
        <begin position="1"/>
        <end position="18"/>
    </location>
</feature>
<name>A0ABW0PJU3_9BURK</name>
<dbReference type="EMBL" id="JBHSMS010000057">
    <property type="protein sequence ID" value="MFC5512909.1"/>
    <property type="molecule type" value="Genomic_DNA"/>
</dbReference>
<comment type="caution">
    <text evidence="2">The sequence shown here is derived from an EMBL/GenBank/DDBJ whole genome shotgun (WGS) entry which is preliminary data.</text>
</comment>
<sequence>MKRLLLAGLLVSSAYARAGSLHLCPDGQAAEGGPRAGLAGGAVLVAHALPRLPGCQASALGVDAASVESLYPLPAHELPAHTILLHGALGKTPFQATGHELPQGSPPGAPAPRRLAPLRSNLLLEARVRPFGLEERVRVSHAGGKLTLACGAGERPAGLVIDGPWQLPLADLRLSAGYRADAAFALRAADAAAAARDTAHPVGELAAHARQAALALPAALDRALWRQFVIVCPAHAATLALDHLALEPVAARTPPRATWIWEAAAWRDDAAALLAWAKREAVRELFIVVPLAGARVREPAKLAAFVRRARRAGLAVTAVEGDPHMVLPSQRGATVERARAYAAYNRAAAPAERLRAMQFDVEPYLLDDAVLAPDAREREYLAMARALHGAAAGMPLDFVVPFWWGDKRALLDGLAAASSGLAVMDYRTDPDQIVGFAMPFLDWGTRHGKRVRIALEAGPVAPELQRRYVKAEAGEAGTLLLAQAGAVQALVLLRRPVKQAAGTLYRLAGERTLDGGATSFHGKRDALRALLPALERDFSAWSSFNGIALHGWRR</sequence>
<reference evidence="3" key="1">
    <citation type="journal article" date="2019" name="Int. J. Syst. Evol. Microbiol.">
        <title>The Global Catalogue of Microorganisms (GCM) 10K type strain sequencing project: providing services to taxonomists for standard genome sequencing and annotation.</title>
        <authorList>
            <consortium name="The Broad Institute Genomics Platform"/>
            <consortium name="The Broad Institute Genome Sequencing Center for Infectious Disease"/>
            <person name="Wu L."/>
            <person name="Ma J."/>
        </authorList>
    </citation>
    <scope>NUCLEOTIDE SEQUENCE [LARGE SCALE GENOMIC DNA]</scope>
    <source>
        <strain evidence="3">CCUG 38813</strain>
    </source>
</reference>
<dbReference type="Proteomes" id="UP001596031">
    <property type="component" value="Unassembled WGS sequence"/>
</dbReference>
<feature type="chain" id="PRO_5045692583" evidence="1">
    <location>
        <begin position="19"/>
        <end position="554"/>
    </location>
</feature>
<accession>A0ABW0PJU3</accession>
<protein>
    <submittedName>
        <fullName evidence="2">Uncharacterized protein</fullName>
    </submittedName>
</protein>
<evidence type="ECO:0000313" key="2">
    <source>
        <dbReference type="EMBL" id="MFC5512909.1"/>
    </source>
</evidence>
<evidence type="ECO:0000256" key="1">
    <source>
        <dbReference type="SAM" id="SignalP"/>
    </source>
</evidence>
<keyword evidence="1" id="KW-0732">Signal</keyword>
<dbReference type="RefSeq" id="WP_379724086.1">
    <property type="nucleotide sequence ID" value="NZ_JBHSMS010000057.1"/>
</dbReference>